<keyword evidence="1" id="KW-0238">DNA-binding</keyword>
<dbReference type="EMBL" id="LOJW01000057">
    <property type="protein sequence ID" value="OOW66263.1"/>
    <property type="molecule type" value="Genomic_DNA"/>
</dbReference>
<accession>A0A1T1NSX5</accession>
<protein>
    <submittedName>
        <fullName evidence="2">Integrase</fullName>
    </submittedName>
</protein>
<evidence type="ECO:0000313" key="3">
    <source>
        <dbReference type="Proteomes" id="UP000190559"/>
    </source>
</evidence>
<dbReference type="InterPro" id="IPR010998">
    <property type="entry name" value="Integrase_recombinase_N"/>
</dbReference>
<dbReference type="SUPFAM" id="SSF47823">
    <property type="entry name" value="lambda integrase-like, N-terminal domain"/>
    <property type="match status" value="1"/>
</dbReference>
<dbReference type="GO" id="GO:0003677">
    <property type="term" value="F:DNA binding"/>
    <property type="evidence" value="ECO:0007669"/>
    <property type="project" value="UniProtKB-KW"/>
</dbReference>
<dbReference type="AlphaFoldDB" id="A0A1T1NSX5"/>
<evidence type="ECO:0000313" key="2">
    <source>
        <dbReference type="EMBL" id="OOW66263.1"/>
    </source>
</evidence>
<evidence type="ECO:0000256" key="1">
    <source>
        <dbReference type="ARBA" id="ARBA00023125"/>
    </source>
</evidence>
<reference evidence="2 3" key="1">
    <citation type="submission" date="2015-12" db="EMBL/GenBank/DDBJ databases">
        <authorList>
            <person name="Shamseldin A."/>
            <person name="Moawad H."/>
            <person name="Abd El-Rahim W.M."/>
            <person name="Sadowsky M.J."/>
        </authorList>
    </citation>
    <scope>NUCLEOTIDE SEQUENCE [LARGE SCALE GENOMIC DNA]</scope>
    <source>
        <strain evidence="2 3">LMG9050</strain>
    </source>
</reference>
<comment type="caution">
    <text evidence="2">The sequence shown here is derived from an EMBL/GenBank/DDBJ whole genome shotgun (WGS) entry which is preliminary data.</text>
</comment>
<dbReference type="Gene3D" id="1.10.150.130">
    <property type="match status" value="1"/>
</dbReference>
<name>A0A1T1NSX5_9XANT</name>
<sequence>MISVGQYLEAATRPNTQRAYAAATRHFEVEWGGHLPATAEQVARYLAAYAGQLALNTRRHRLAALAQ</sequence>
<proteinExistence type="predicted"/>
<organism evidence="2 3">
    <name type="scientific">Xanthomonas axonopodis pv. melhusii</name>
    <dbReference type="NCBI Taxonomy" id="487834"/>
    <lineage>
        <taxon>Bacteria</taxon>
        <taxon>Pseudomonadati</taxon>
        <taxon>Pseudomonadota</taxon>
        <taxon>Gammaproteobacteria</taxon>
        <taxon>Lysobacterales</taxon>
        <taxon>Lysobacteraceae</taxon>
        <taxon>Xanthomonas</taxon>
    </lineage>
</organism>
<gene>
    <name evidence="2" type="ORF">Xmlh_19895</name>
</gene>
<dbReference type="Proteomes" id="UP000190559">
    <property type="component" value="Unassembled WGS sequence"/>
</dbReference>